<protein>
    <recommendedName>
        <fullName evidence="9">Transcription termination factor Rho</fullName>
        <ecNumber evidence="9">3.6.4.-</ecNumber>
    </recommendedName>
    <alternativeName>
        <fullName evidence="9">ATP-dependent helicase Rho</fullName>
    </alternativeName>
</protein>
<keyword evidence="7 9" id="KW-0805">Transcription regulation</keyword>
<dbReference type="GO" id="GO:0005524">
    <property type="term" value="F:ATP binding"/>
    <property type="evidence" value="ECO:0007669"/>
    <property type="project" value="UniProtKB-UniRule"/>
</dbReference>
<evidence type="ECO:0000256" key="2">
    <source>
        <dbReference type="ARBA" id="ARBA00022741"/>
    </source>
</evidence>
<dbReference type="HAMAP" id="MF_01884">
    <property type="entry name" value="Rho"/>
    <property type="match status" value="1"/>
</dbReference>
<name>A0A062XYE4_9BACT</name>
<dbReference type="InterPro" id="IPR003593">
    <property type="entry name" value="AAA+_ATPase"/>
</dbReference>
<dbReference type="Pfam" id="PF00006">
    <property type="entry name" value="ATP-synt_ab"/>
    <property type="match status" value="1"/>
</dbReference>
<evidence type="ECO:0000256" key="4">
    <source>
        <dbReference type="ARBA" id="ARBA00022806"/>
    </source>
</evidence>
<dbReference type="PROSITE" id="PS51856">
    <property type="entry name" value="RHO_RNA_BD"/>
    <property type="match status" value="1"/>
</dbReference>
<evidence type="ECO:0000256" key="7">
    <source>
        <dbReference type="ARBA" id="ARBA00023015"/>
    </source>
</evidence>
<evidence type="ECO:0000256" key="8">
    <source>
        <dbReference type="ARBA" id="ARBA00023163"/>
    </source>
</evidence>
<keyword evidence="8 9" id="KW-0804">Transcription</keyword>
<dbReference type="InterPro" id="IPR004665">
    <property type="entry name" value="Term_rho"/>
</dbReference>
<proteinExistence type="inferred from homology"/>
<dbReference type="SUPFAM" id="SSF52540">
    <property type="entry name" value="P-loop containing nucleoside triphosphate hydrolases"/>
    <property type="match status" value="1"/>
</dbReference>
<evidence type="ECO:0000256" key="3">
    <source>
        <dbReference type="ARBA" id="ARBA00022801"/>
    </source>
</evidence>
<dbReference type="InterPro" id="IPR041703">
    <property type="entry name" value="Rho_factor_ATP-bd"/>
</dbReference>
<keyword evidence="1 9" id="KW-0806">Transcription termination</keyword>
<dbReference type="InterPro" id="IPR012340">
    <property type="entry name" value="NA-bd_OB-fold"/>
</dbReference>
<dbReference type="Gene3D" id="3.40.50.300">
    <property type="entry name" value="P-loop containing nucleotide triphosphate hydrolases"/>
    <property type="match status" value="1"/>
</dbReference>
<comment type="caution">
    <text evidence="9">Lacks conserved residue(s) required for the propagation of feature annotation.</text>
</comment>
<evidence type="ECO:0000256" key="9">
    <source>
        <dbReference type="HAMAP-Rule" id="MF_01884"/>
    </source>
</evidence>
<keyword evidence="4 9" id="KW-0347">Helicase</keyword>
<dbReference type="GO" id="GO:0004386">
    <property type="term" value="F:helicase activity"/>
    <property type="evidence" value="ECO:0007669"/>
    <property type="project" value="UniProtKB-UniRule"/>
</dbReference>
<reference evidence="12 13" key="1">
    <citation type="submission" date="2014-04" db="EMBL/GenBank/DDBJ databases">
        <title>The Genome Sequence of Thermoanaerobaculum aquaticum MP-01, The First Cultivated Group 23 Acidobacterium.</title>
        <authorList>
            <person name="Stamps B.W."/>
            <person name="Losey N.A."/>
            <person name="Lawson P.A."/>
            <person name="Stevenson B.S."/>
        </authorList>
    </citation>
    <scope>NUCLEOTIDE SEQUENCE [LARGE SCALE GENOMIC DNA]</scope>
    <source>
        <strain evidence="12 13">MP-01</strain>
    </source>
</reference>
<keyword evidence="13" id="KW-1185">Reference proteome</keyword>
<dbReference type="EMBL" id="JMFG01000027">
    <property type="protein sequence ID" value="KDA53156.1"/>
    <property type="molecule type" value="Genomic_DNA"/>
</dbReference>
<keyword evidence="6 9" id="KW-0694">RNA-binding</keyword>
<dbReference type="GO" id="GO:0016787">
    <property type="term" value="F:hydrolase activity"/>
    <property type="evidence" value="ECO:0007669"/>
    <property type="project" value="UniProtKB-KW"/>
</dbReference>
<dbReference type="GO" id="GO:0008186">
    <property type="term" value="F:ATP-dependent activity, acting on RNA"/>
    <property type="evidence" value="ECO:0007669"/>
    <property type="project" value="InterPro"/>
</dbReference>
<dbReference type="PANTHER" id="PTHR46425">
    <property type="entry name" value="TRANSCRIPTION TERMINATION FACTOR RHO"/>
    <property type="match status" value="1"/>
</dbReference>
<evidence type="ECO:0000313" key="12">
    <source>
        <dbReference type="EMBL" id="KDA53156.1"/>
    </source>
</evidence>
<dbReference type="GO" id="GO:0003723">
    <property type="term" value="F:RNA binding"/>
    <property type="evidence" value="ECO:0007669"/>
    <property type="project" value="UniProtKB-UniRule"/>
</dbReference>
<evidence type="ECO:0000256" key="6">
    <source>
        <dbReference type="ARBA" id="ARBA00022884"/>
    </source>
</evidence>
<evidence type="ECO:0000256" key="5">
    <source>
        <dbReference type="ARBA" id="ARBA00022840"/>
    </source>
</evidence>
<evidence type="ECO:0000259" key="11">
    <source>
        <dbReference type="PROSITE" id="PS51856"/>
    </source>
</evidence>
<dbReference type="EC" id="3.6.4.-" evidence="9"/>
<dbReference type="STRING" id="1312852.EG19_07200"/>
<accession>A0A062XYE4</accession>
<dbReference type="Proteomes" id="UP000027284">
    <property type="component" value="Unassembled WGS sequence"/>
</dbReference>
<organism evidence="12 13">
    <name type="scientific">Thermoanaerobaculum aquaticum</name>
    <dbReference type="NCBI Taxonomy" id="1312852"/>
    <lineage>
        <taxon>Bacteria</taxon>
        <taxon>Pseudomonadati</taxon>
        <taxon>Acidobacteriota</taxon>
        <taxon>Thermoanaerobaculia</taxon>
        <taxon>Thermoanaerobaculales</taxon>
        <taxon>Thermoanaerobaculaceae</taxon>
        <taxon>Thermoanaerobaculum</taxon>
    </lineage>
</organism>
<dbReference type="InterPro" id="IPR011113">
    <property type="entry name" value="Rho_RNA-bd"/>
</dbReference>
<sequence length="368" mass="41111">MRPVEGFLRINEEGQASLVHPSRRFLPQASDPLVDGRLLQQWHLQSGLRLAGEAAPVNGSKLVMTQLTAIEGLPPDEYRAKAVPFSELTSIDPTERFCLETDPDVLETRVIELLAPIGKGQRCLIVAPPKTGKTTLLQQLAHAIAKNHPEVHIFVLLVDERPEEVTDWTRSVVRGEVFASSSDQDAASHVAVAEMVLERARRLVELGQDVVVFMDSLTRLSRAYNNLQKGSGRILSGGIDARTMEKPRRFFGSARNVENGGSLTIVATCLVDTGSRMDEVIFQEFKGTGNMEIVLTRDLFERRIFPTIHISASGTRKEEKLYPREEVEKLYLLRRALASLPNHEAMQLLLSKLKQYPTNRDFLASLKP</sequence>
<comment type="function">
    <text evidence="9">Facilitates transcription termination by a mechanism that involves Rho binding to the nascent RNA, activation of Rho's RNA-dependent ATPase activity, and release of the mRNA from the DNA template.</text>
</comment>
<dbReference type="NCBIfam" id="NF006886">
    <property type="entry name" value="PRK09376.1"/>
    <property type="match status" value="1"/>
</dbReference>
<dbReference type="GO" id="GO:0006353">
    <property type="term" value="P:DNA-templated transcription termination"/>
    <property type="evidence" value="ECO:0007669"/>
    <property type="project" value="UniProtKB-UniRule"/>
</dbReference>
<evidence type="ECO:0000256" key="10">
    <source>
        <dbReference type="PROSITE-ProRule" id="PRU01203"/>
    </source>
</evidence>
<dbReference type="Gene3D" id="2.40.50.140">
    <property type="entry name" value="Nucleic acid-binding proteins"/>
    <property type="match status" value="1"/>
</dbReference>
<dbReference type="InterPro" id="IPR027417">
    <property type="entry name" value="P-loop_NTPase"/>
</dbReference>
<feature type="binding site" evidence="9">
    <location>
        <begin position="130"/>
        <end position="135"/>
    </location>
    <ligand>
        <name>ATP</name>
        <dbReference type="ChEBI" id="CHEBI:30616"/>
    </ligand>
</feature>
<evidence type="ECO:0000313" key="13">
    <source>
        <dbReference type="Proteomes" id="UP000027284"/>
    </source>
</evidence>
<dbReference type="PANTHER" id="PTHR46425:SF1">
    <property type="entry name" value="TRANSCRIPTION TERMINATION FACTOR RHO"/>
    <property type="match status" value="1"/>
</dbReference>
<dbReference type="SMART" id="SM00382">
    <property type="entry name" value="AAA"/>
    <property type="match status" value="1"/>
</dbReference>
<comment type="subunit">
    <text evidence="9">Homohexamer. The homohexamer assembles into an open ring structure.</text>
</comment>
<keyword evidence="5 9" id="KW-0067">ATP-binding</keyword>
<evidence type="ECO:0000256" key="1">
    <source>
        <dbReference type="ARBA" id="ARBA00022472"/>
    </source>
</evidence>
<keyword evidence="2 9" id="KW-0547">Nucleotide-binding</keyword>
<gene>
    <name evidence="9" type="primary">rho</name>
    <name evidence="12" type="ORF">EG19_07200</name>
</gene>
<comment type="caution">
    <text evidence="12">The sequence shown here is derived from an EMBL/GenBank/DDBJ whole genome shotgun (WGS) entry which is preliminary data.</text>
</comment>
<keyword evidence="3 9" id="KW-0378">Hydrolase</keyword>
<dbReference type="CDD" id="cd01128">
    <property type="entry name" value="rho_factor_C"/>
    <property type="match status" value="1"/>
</dbReference>
<feature type="binding site" evidence="9">
    <location>
        <position position="161"/>
    </location>
    <ligand>
        <name>ATP</name>
        <dbReference type="ChEBI" id="CHEBI:30616"/>
    </ligand>
</feature>
<feature type="domain" description="Rho RNA-BD" evidence="11">
    <location>
        <begin position="1"/>
        <end position="74"/>
    </location>
</feature>
<dbReference type="InterPro" id="IPR000194">
    <property type="entry name" value="ATPase_F1/V1/A1_a/bsu_nucl-bd"/>
</dbReference>
<comment type="similarity">
    <text evidence="9 10">Belongs to the Rho family.</text>
</comment>
<dbReference type="AlphaFoldDB" id="A0A062XYE4"/>